<comment type="caution">
    <text evidence="2">The sequence shown here is derived from an EMBL/GenBank/DDBJ whole genome shotgun (WGS) entry which is preliminary data.</text>
</comment>
<accession>A0A5J4UC60</accession>
<dbReference type="Proteomes" id="UP000324800">
    <property type="component" value="Unassembled WGS sequence"/>
</dbReference>
<organism evidence="2 3">
    <name type="scientific">Streblomastix strix</name>
    <dbReference type="NCBI Taxonomy" id="222440"/>
    <lineage>
        <taxon>Eukaryota</taxon>
        <taxon>Metamonada</taxon>
        <taxon>Preaxostyla</taxon>
        <taxon>Oxymonadida</taxon>
        <taxon>Streblomastigidae</taxon>
        <taxon>Streblomastix</taxon>
    </lineage>
</organism>
<dbReference type="AlphaFoldDB" id="A0A5J4UC60"/>
<feature type="compositionally biased region" description="Acidic residues" evidence="1">
    <location>
        <begin position="140"/>
        <end position="161"/>
    </location>
</feature>
<feature type="compositionally biased region" description="Basic and acidic residues" evidence="1">
    <location>
        <begin position="125"/>
        <end position="139"/>
    </location>
</feature>
<feature type="compositionally biased region" description="Basic and acidic residues" evidence="1">
    <location>
        <begin position="79"/>
        <end position="108"/>
    </location>
</feature>
<evidence type="ECO:0000313" key="2">
    <source>
        <dbReference type="EMBL" id="KAA6368159.1"/>
    </source>
</evidence>
<gene>
    <name evidence="2" type="ORF">EZS28_036313</name>
</gene>
<proteinExistence type="predicted"/>
<feature type="non-terminal residue" evidence="2">
    <location>
        <position position="167"/>
    </location>
</feature>
<evidence type="ECO:0000256" key="1">
    <source>
        <dbReference type="SAM" id="MobiDB-lite"/>
    </source>
</evidence>
<feature type="compositionally biased region" description="Basic residues" evidence="1">
    <location>
        <begin position="69"/>
        <end position="78"/>
    </location>
</feature>
<reference evidence="2 3" key="1">
    <citation type="submission" date="2019-03" db="EMBL/GenBank/DDBJ databases">
        <title>Single cell metagenomics reveals metabolic interactions within the superorganism composed of flagellate Streblomastix strix and complex community of Bacteroidetes bacteria on its surface.</title>
        <authorList>
            <person name="Treitli S.C."/>
            <person name="Kolisko M."/>
            <person name="Husnik F."/>
            <person name="Keeling P."/>
            <person name="Hampl V."/>
        </authorList>
    </citation>
    <scope>NUCLEOTIDE SEQUENCE [LARGE SCALE GENOMIC DNA]</scope>
    <source>
        <strain evidence="2">ST1C</strain>
    </source>
</reference>
<feature type="compositionally biased region" description="Low complexity" evidence="1">
    <location>
        <begin position="109"/>
        <end position="124"/>
    </location>
</feature>
<name>A0A5J4UC60_9EUKA</name>
<sequence>MQIEKEKLDSNEEMKGFELEEDQFDIISSNNTNVSNNNCVRVIVDIETICVFDSIESMKEMIMREVGKMKNRRKKRKEEKKEMEEFKEQQKDGYDENKHGEIEDRIEQELNNISNEQQQQQQQIKKIEDKSNDETKTEDNSDDDDEFEIEIVDESESEDIENALLDN</sequence>
<protein>
    <submittedName>
        <fullName evidence="2">Uncharacterized protein</fullName>
    </submittedName>
</protein>
<evidence type="ECO:0000313" key="3">
    <source>
        <dbReference type="Proteomes" id="UP000324800"/>
    </source>
</evidence>
<dbReference type="EMBL" id="SNRW01017629">
    <property type="protein sequence ID" value="KAA6368159.1"/>
    <property type="molecule type" value="Genomic_DNA"/>
</dbReference>
<feature type="region of interest" description="Disordered" evidence="1">
    <location>
        <begin position="65"/>
        <end position="167"/>
    </location>
</feature>